<dbReference type="GO" id="GO:0005524">
    <property type="term" value="F:ATP binding"/>
    <property type="evidence" value="ECO:0007669"/>
    <property type="project" value="UniProtKB-KW"/>
</dbReference>
<evidence type="ECO:0000256" key="4">
    <source>
        <dbReference type="ARBA" id="ARBA00047811"/>
    </source>
</evidence>
<dbReference type="EC" id="2.7.11.22" evidence="1"/>
<dbReference type="InterPro" id="IPR000719">
    <property type="entry name" value="Prot_kinase_dom"/>
</dbReference>
<accession>M2MPK1</accession>
<dbReference type="SUPFAM" id="SSF56112">
    <property type="entry name" value="Protein kinase-like (PK-like)"/>
    <property type="match status" value="1"/>
</dbReference>
<evidence type="ECO:0000313" key="9">
    <source>
        <dbReference type="Proteomes" id="UP000011761"/>
    </source>
</evidence>
<dbReference type="PANTHER" id="PTHR24056">
    <property type="entry name" value="CELL DIVISION PROTEIN KINASE"/>
    <property type="match status" value="1"/>
</dbReference>
<organism evidence="8 9">
    <name type="scientific">Baudoinia panamericana (strain UAMH 10762)</name>
    <name type="common">Angels' share fungus</name>
    <name type="synonym">Baudoinia compniacensis (strain UAMH 10762)</name>
    <dbReference type="NCBI Taxonomy" id="717646"/>
    <lineage>
        <taxon>Eukaryota</taxon>
        <taxon>Fungi</taxon>
        <taxon>Dikarya</taxon>
        <taxon>Ascomycota</taxon>
        <taxon>Pezizomycotina</taxon>
        <taxon>Dothideomycetes</taxon>
        <taxon>Dothideomycetidae</taxon>
        <taxon>Mycosphaerellales</taxon>
        <taxon>Teratosphaeriaceae</taxon>
        <taxon>Baudoinia</taxon>
    </lineage>
</organism>
<dbReference type="EMBL" id="KB445560">
    <property type="protein sequence ID" value="EMC93388.1"/>
    <property type="molecule type" value="Genomic_DNA"/>
</dbReference>
<proteinExistence type="predicted"/>
<dbReference type="RefSeq" id="XP_007679235.1">
    <property type="nucleotide sequence ID" value="XM_007681045.1"/>
</dbReference>
<evidence type="ECO:0000256" key="3">
    <source>
        <dbReference type="ARBA" id="ARBA00022840"/>
    </source>
</evidence>
<comment type="catalytic activity">
    <reaction evidence="4">
        <text>L-threonyl-[protein] + ATP = O-phospho-L-threonyl-[protein] + ADP + H(+)</text>
        <dbReference type="Rhea" id="RHEA:46608"/>
        <dbReference type="Rhea" id="RHEA-COMP:11060"/>
        <dbReference type="Rhea" id="RHEA-COMP:11605"/>
        <dbReference type="ChEBI" id="CHEBI:15378"/>
        <dbReference type="ChEBI" id="CHEBI:30013"/>
        <dbReference type="ChEBI" id="CHEBI:30616"/>
        <dbReference type="ChEBI" id="CHEBI:61977"/>
        <dbReference type="ChEBI" id="CHEBI:456216"/>
        <dbReference type="EC" id="2.7.11.22"/>
    </reaction>
</comment>
<feature type="region of interest" description="Disordered" evidence="6">
    <location>
        <begin position="391"/>
        <end position="449"/>
    </location>
</feature>
<dbReference type="InterPro" id="IPR050108">
    <property type="entry name" value="CDK"/>
</dbReference>
<feature type="region of interest" description="Disordered" evidence="6">
    <location>
        <begin position="473"/>
        <end position="593"/>
    </location>
</feature>
<evidence type="ECO:0000313" key="8">
    <source>
        <dbReference type="EMBL" id="EMC93388.1"/>
    </source>
</evidence>
<keyword evidence="3" id="KW-0067">ATP-binding</keyword>
<dbReference type="InterPro" id="IPR011009">
    <property type="entry name" value="Kinase-like_dom_sf"/>
</dbReference>
<feature type="compositionally biased region" description="Polar residues" evidence="6">
    <location>
        <begin position="485"/>
        <end position="503"/>
    </location>
</feature>
<feature type="compositionally biased region" description="Polar residues" evidence="6">
    <location>
        <begin position="579"/>
        <end position="593"/>
    </location>
</feature>
<protein>
    <recommendedName>
        <fullName evidence="1">cyclin-dependent kinase</fullName>
        <ecNumber evidence="1">2.7.11.22</ecNumber>
    </recommendedName>
</protein>
<evidence type="ECO:0000256" key="1">
    <source>
        <dbReference type="ARBA" id="ARBA00012425"/>
    </source>
</evidence>
<dbReference type="HOGENOM" id="CLU_460011_0_0_1"/>
<dbReference type="Proteomes" id="UP000011761">
    <property type="component" value="Unassembled WGS sequence"/>
</dbReference>
<dbReference type="eggNOG" id="KOG0600">
    <property type="taxonomic scope" value="Eukaryota"/>
</dbReference>
<dbReference type="AlphaFoldDB" id="M2MPK1"/>
<dbReference type="GO" id="GO:0005634">
    <property type="term" value="C:nucleus"/>
    <property type="evidence" value="ECO:0007669"/>
    <property type="project" value="TreeGrafter"/>
</dbReference>
<dbReference type="KEGG" id="bcom:BAUCODRAFT_37076"/>
<sequence>MSSKWSLILKTFTAYAVVSEVYRSSKGRPERTLRERAVNATKVWRSIWFNATCPSLTTHSACDQPHPSPIRPLSRNNNMHALHEGAELRGESGKTYLAVSALGQENVWTAVDKDDVSTIVVLKGPASTDIGTSWPRFQHEMIMHELFKECKHVRKQVDRIPPVQGSTSPPILVLEMMETTLWDARKMRSFTTEEVKLVATYILLGLAEIHQRGLVFADLKMQNVMINGFSASESNSGKLLAKLGDLGIVMSPSRGKVQPVTYRAPEVYFKGEITQAADIWAFGLVYCHLLEAQKRFTRPGLYDDLYTGTGTMPEREQAMRYALSDDYDVGHVDYFKGCPLPYRDERKEIGHQWEELRKRGLEEDDISFLKKVLVPDPRERPTAQAILMSRWFGGDGDLEPTKSSSHVDDPPDSSEVGVTNGSAPPARHRRDASSSGPAGPGSIAMPTPRPEALLRGQSQALYTPSVTTPAAVQAGPWIPPGTAGGTQVFNTLAQKHSESTNPLRSHPLMASVLSPPAEEPAAEDKAMMASDDAMDGVEKEHAGANGQTNPVSPPTSPPPMYRGTTQPNVLSPDRRPQPYSRSSTSGGTWLNYR</sequence>
<comment type="catalytic activity">
    <reaction evidence="5">
        <text>L-seryl-[protein] + ATP = O-phospho-L-seryl-[protein] + ADP + H(+)</text>
        <dbReference type="Rhea" id="RHEA:17989"/>
        <dbReference type="Rhea" id="RHEA-COMP:9863"/>
        <dbReference type="Rhea" id="RHEA-COMP:11604"/>
        <dbReference type="ChEBI" id="CHEBI:15378"/>
        <dbReference type="ChEBI" id="CHEBI:29999"/>
        <dbReference type="ChEBI" id="CHEBI:30616"/>
        <dbReference type="ChEBI" id="CHEBI:83421"/>
        <dbReference type="ChEBI" id="CHEBI:456216"/>
        <dbReference type="EC" id="2.7.11.22"/>
    </reaction>
</comment>
<evidence type="ECO:0000256" key="6">
    <source>
        <dbReference type="SAM" id="MobiDB-lite"/>
    </source>
</evidence>
<evidence type="ECO:0000256" key="2">
    <source>
        <dbReference type="ARBA" id="ARBA00022741"/>
    </source>
</evidence>
<dbReference type="GO" id="GO:0004693">
    <property type="term" value="F:cyclin-dependent protein serine/threonine kinase activity"/>
    <property type="evidence" value="ECO:0007669"/>
    <property type="project" value="UniProtKB-EC"/>
</dbReference>
<dbReference type="SMART" id="SM00220">
    <property type="entry name" value="S_TKc"/>
    <property type="match status" value="1"/>
</dbReference>
<feature type="compositionally biased region" description="Pro residues" evidence="6">
    <location>
        <begin position="551"/>
        <end position="560"/>
    </location>
</feature>
<keyword evidence="9" id="KW-1185">Reference proteome</keyword>
<evidence type="ECO:0000256" key="5">
    <source>
        <dbReference type="ARBA" id="ARBA00048367"/>
    </source>
</evidence>
<reference evidence="8 9" key="1">
    <citation type="journal article" date="2012" name="PLoS Pathog.">
        <title>Diverse lifestyles and strategies of plant pathogenesis encoded in the genomes of eighteen Dothideomycetes fungi.</title>
        <authorList>
            <person name="Ohm R.A."/>
            <person name="Feau N."/>
            <person name="Henrissat B."/>
            <person name="Schoch C.L."/>
            <person name="Horwitz B.A."/>
            <person name="Barry K.W."/>
            <person name="Condon B.J."/>
            <person name="Copeland A.C."/>
            <person name="Dhillon B."/>
            <person name="Glaser F."/>
            <person name="Hesse C.N."/>
            <person name="Kosti I."/>
            <person name="LaButti K."/>
            <person name="Lindquist E.A."/>
            <person name="Lucas S."/>
            <person name="Salamov A.A."/>
            <person name="Bradshaw R.E."/>
            <person name="Ciuffetti L."/>
            <person name="Hamelin R.C."/>
            <person name="Kema G.H.J."/>
            <person name="Lawrence C."/>
            <person name="Scott J.A."/>
            <person name="Spatafora J.W."/>
            <person name="Turgeon B.G."/>
            <person name="de Wit P.J.G.M."/>
            <person name="Zhong S."/>
            <person name="Goodwin S.B."/>
            <person name="Grigoriev I.V."/>
        </authorList>
    </citation>
    <scope>NUCLEOTIDE SEQUENCE [LARGE SCALE GENOMIC DNA]</scope>
    <source>
        <strain evidence="8 9">UAMH 10762</strain>
    </source>
</reference>
<dbReference type="GeneID" id="19113145"/>
<feature type="compositionally biased region" description="Low complexity" evidence="6">
    <location>
        <begin position="433"/>
        <end position="446"/>
    </location>
</feature>
<dbReference type="Gene3D" id="1.10.510.10">
    <property type="entry name" value="Transferase(Phosphotransferase) domain 1"/>
    <property type="match status" value="1"/>
</dbReference>
<dbReference type="STRING" id="717646.M2MPK1"/>
<gene>
    <name evidence="8" type="ORF">BAUCODRAFT_37076</name>
</gene>
<dbReference type="Pfam" id="PF00069">
    <property type="entry name" value="Pkinase"/>
    <property type="match status" value="1"/>
</dbReference>
<dbReference type="OrthoDB" id="5979581at2759"/>
<name>M2MPK1_BAUPA</name>
<dbReference type="OMA" id="MHALHEG"/>
<feature type="domain" description="Protein kinase" evidence="7">
    <location>
        <begin position="96"/>
        <end position="392"/>
    </location>
</feature>
<keyword evidence="2" id="KW-0547">Nucleotide-binding</keyword>
<evidence type="ECO:0000259" key="7">
    <source>
        <dbReference type="PROSITE" id="PS50011"/>
    </source>
</evidence>
<dbReference type="PROSITE" id="PS50011">
    <property type="entry name" value="PROTEIN_KINASE_DOM"/>
    <property type="match status" value="1"/>
</dbReference>